<evidence type="ECO:0000313" key="2">
    <source>
        <dbReference type="Proteomes" id="UP000322245"/>
    </source>
</evidence>
<dbReference type="AlphaFoldDB" id="A0A5D3AUG2"/>
<organism evidence="1 2">
    <name type="scientific">Cryptococcus floricola</name>
    <dbReference type="NCBI Taxonomy" id="2591691"/>
    <lineage>
        <taxon>Eukaryota</taxon>
        <taxon>Fungi</taxon>
        <taxon>Dikarya</taxon>
        <taxon>Basidiomycota</taxon>
        <taxon>Agaricomycotina</taxon>
        <taxon>Tremellomycetes</taxon>
        <taxon>Tremellales</taxon>
        <taxon>Cryptococcaceae</taxon>
        <taxon>Cryptococcus</taxon>
    </lineage>
</organism>
<dbReference type="Proteomes" id="UP000322245">
    <property type="component" value="Unassembled WGS sequence"/>
</dbReference>
<sequence>MSSHAQTYDGDVPQIDEEYEETGMSLLRRGYEYRDALLVSSAVSKHGSKSYGAKTLSEIRDSVDKTCETGTALIYPSQIAQFAPPILLYPEGPFEVLSPGLMSGCMFTNKPKILVHRTLQSLDGVPTPFSEADYQSLKHAVKSEIVASENWRVKTIASGYRNVLNALETARVTQLEDGDGENDAMFKLDLSSVPYSMQFRKSGLSVNEDPGKELASWAWDKVTKSHEEGEGPSNGVTIVKLEEDLKSEHPLTSKNPLFFNSRKMRERLTARLRRMEEVDKSGHEIEFDCVFDTTPVARHTRLDFTPHDDEFSVRFERTEKHCVDREQWMHDALMLATVKNRDLSKMETHALIPSRHLENYTRATNDKLSLSAYRKKDVSRRPSDYIQVDDREFRRWRDEFFATHSQGESLLPSTLPREGHESLLKDVALISEGKGPEVVLRRYGEEDDGAPHRDTIAEFYGNVNPLWHYLKKPHRDAPLDAVQLEDGLTPAALDRWTEVKEDQVGTPAEGQDLLAYRDWLVNQNI</sequence>
<reference evidence="1 2" key="1">
    <citation type="submission" date="2017-05" db="EMBL/GenBank/DDBJ databases">
        <title>The Genome Sequence of Tsuchiyaea wingfieldii DSM 27421.</title>
        <authorList>
            <person name="Cuomo C."/>
            <person name="Passer A."/>
            <person name="Billmyre B."/>
            <person name="Heitman J."/>
        </authorList>
    </citation>
    <scope>NUCLEOTIDE SEQUENCE [LARGE SCALE GENOMIC DNA]</scope>
    <source>
        <strain evidence="1 2">DSM 27421</strain>
    </source>
</reference>
<gene>
    <name evidence="1" type="ORF">B9479_005923</name>
</gene>
<accession>A0A5D3AUG2</accession>
<proteinExistence type="predicted"/>
<protein>
    <submittedName>
        <fullName evidence="1">Uncharacterized protein</fullName>
    </submittedName>
</protein>
<dbReference type="EMBL" id="NIDF01000089">
    <property type="protein sequence ID" value="TYJ53426.1"/>
    <property type="molecule type" value="Genomic_DNA"/>
</dbReference>
<comment type="caution">
    <text evidence="1">The sequence shown here is derived from an EMBL/GenBank/DDBJ whole genome shotgun (WGS) entry which is preliminary data.</text>
</comment>
<keyword evidence="2" id="KW-1185">Reference proteome</keyword>
<evidence type="ECO:0000313" key="1">
    <source>
        <dbReference type="EMBL" id="TYJ53426.1"/>
    </source>
</evidence>
<name>A0A5D3AUG2_9TREE</name>